<evidence type="ECO:0000313" key="11">
    <source>
        <dbReference type="EMBL" id="PGH27782.1"/>
    </source>
</evidence>
<feature type="domain" description="PHD-type" evidence="9">
    <location>
        <begin position="58"/>
        <end position="112"/>
    </location>
</feature>
<comment type="caution">
    <text evidence="11">The sequence shown here is derived from an EMBL/GenBank/DDBJ whole genome shotgun (WGS) entry which is preliminary data.</text>
</comment>
<protein>
    <recommendedName>
        <fullName evidence="3">Transcription factor BYE1</fullName>
    </recommendedName>
</protein>
<evidence type="ECO:0000256" key="8">
    <source>
        <dbReference type="SAM" id="MobiDB-lite"/>
    </source>
</evidence>
<dbReference type="GO" id="GO:0006362">
    <property type="term" value="P:transcription elongation by RNA polymerase I"/>
    <property type="evidence" value="ECO:0007669"/>
    <property type="project" value="TreeGrafter"/>
</dbReference>
<comment type="function">
    <text evidence="1">Negative regulator of transcription elongation.</text>
</comment>
<dbReference type="PANTHER" id="PTHR11477:SF11">
    <property type="entry name" value="TRANSCRIPTION FACTOR BYE1"/>
    <property type="match status" value="1"/>
</dbReference>
<dbReference type="GO" id="GO:0031440">
    <property type="term" value="P:regulation of mRNA 3'-end processing"/>
    <property type="evidence" value="ECO:0007669"/>
    <property type="project" value="TreeGrafter"/>
</dbReference>
<feature type="region of interest" description="Disordered" evidence="8">
    <location>
        <begin position="371"/>
        <end position="401"/>
    </location>
</feature>
<evidence type="ECO:0000256" key="3">
    <source>
        <dbReference type="ARBA" id="ARBA00021616"/>
    </source>
</evidence>
<feature type="compositionally biased region" description="Basic and acidic residues" evidence="8">
    <location>
        <begin position="204"/>
        <end position="221"/>
    </location>
</feature>
<dbReference type="PANTHER" id="PTHR11477">
    <property type="entry name" value="TRANSCRIPTION FACTOR S-II ZINC FINGER DOMAIN-CONTAINING PROTEIN"/>
    <property type="match status" value="1"/>
</dbReference>
<sequence length="886" mass="96701">MRTEEPRRSGRATKGQHTKNLDLTDAPPPKRKGKGQAKAQKQTSNEPTPAPEEEEDEIIRCICGEYEEEEDVERDMICCDKCSAWQHNDCMGLTFAKGEEPAEYFCEQCKPENHKELLDRMARGEKPWLEAAEKRAREAEERKARRKKGGKRGKKGKATDTKRDKSEDVKATATPTEDRATSGPSEHTATPVPAEKSQSSSQKRKFEEQGDAGQHEPEPKPKLQRLSISAQRPSPEVRSPSVHSRKASSATSAPPSAHKVGKSPTEATEGPSPLDHLSVARRNVANALVKLFVEQTEAAARQGTFNVPAGKTKETVGETLALAIEHAMYNNLCGGAGEPNQAYKQQMRTILFNVRKNPALRDSLLVGNTTPDALSKMSTQDMASNELRQRDDEIKRESERQHIIVQTEGPRIRRTHKGEELIEDENEAVGSEPIFSAAPRRDTIPDIDSQSAHSPGAGRSASPGIPHQPEFREYRGSVDDGQKRPLPIDTQAATGDRRTSSGTFNIQDVWSSVQSPATSTPRRFAQQPANRVQADAEIDQLLKDEEMESPPYSPQDIPGSELVWRGRLMMIPVAGFAANARYIAGADLGSKMPWEQLMPHMLTIDGRIPIPLATQYLCGLRFSMTTDVTVAAISPPESPKDNAEFQKLFQYFVDRERYGVVGKHPLSAVKDTYIIPVEAGAGKKPEFIELLENNTLEDPMPQRALLVVFVVKTSNSPSANPTPKEPSYTSASPLTATPSTGNHQTPTTAVAGSSISGSTPQTIPGTVGPNNFVAQGTAVQQPTPQSPQQHFSPPPAPQFPATLSPAQQQPQQQQQQQQPLTGKAAATQVLGHLANSPAVEELLRLAPNADLEQLKVVAGILAHNPGAANNYNLLIEAITKTKNGHQ</sequence>
<dbReference type="InterPro" id="IPR013083">
    <property type="entry name" value="Znf_RING/FYVE/PHD"/>
</dbReference>
<dbReference type="InterPro" id="IPR019787">
    <property type="entry name" value="Znf_PHD-finger"/>
</dbReference>
<keyword evidence="12" id="KW-1185">Reference proteome</keyword>
<dbReference type="GO" id="GO:0006368">
    <property type="term" value="P:transcription elongation by RNA polymerase II"/>
    <property type="evidence" value="ECO:0007669"/>
    <property type="project" value="TreeGrafter"/>
</dbReference>
<feature type="compositionally biased region" description="Low complexity" evidence="8">
    <location>
        <begin position="247"/>
        <end position="257"/>
    </location>
</feature>
<evidence type="ECO:0000256" key="6">
    <source>
        <dbReference type="ARBA" id="ARBA00022833"/>
    </source>
</evidence>
<dbReference type="PROSITE" id="PS51321">
    <property type="entry name" value="TFIIS_CENTRAL"/>
    <property type="match status" value="1"/>
</dbReference>
<evidence type="ECO:0000256" key="2">
    <source>
        <dbReference type="ARBA" id="ARBA00011050"/>
    </source>
</evidence>
<dbReference type="AlphaFoldDB" id="A0A2B7Z3Z8"/>
<dbReference type="InterPro" id="IPR001965">
    <property type="entry name" value="Znf_PHD"/>
</dbReference>
<dbReference type="OrthoDB" id="79252at2759"/>
<feature type="compositionally biased region" description="Basic and acidic residues" evidence="8">
    <location>
        <begin position="387"/>
        <end position="401"/>
    </location>
</feature>
<organism evidence="11 12">
    <name type="scientific">Polytolypa hystricis (strain UAMH7299)</name>
    <dbReference type="NCBI Taxonomy" id="1447883"/>
    <lineage>
        <taxon>Eukaryota</taxon>
        <taxon>Fungi</taxon>
        <taxon>Dikarya</taxon>
        <taxon>Ascomycota</taxon>
        <taxon>Pezizomycotina</taxon>
        <taxon>Eurotiomycetes</taxon>
        <taxon>Eurotiomycetidae</taxon>
        <taxon>Onygenales</taxon>
        <taxon>Onygenales incertae sedis</taxon>
        <taxon>Polytolypa</taxon>
    </lineage>
</organism>
<comment type="similarity">
    <text evidence="2">Belongs to the BYE1 family.</text>
</comment>
<dbReference type="GO" id="GO:0031564">
    <property type="term" value="P:transcription antitermination"/>
    <property type="evidence" value="ECO:0007669"/>
    <property type="project" value="TreeGrafter"/>
</dbReference>
<dbReference type="Proteomes" id="UP000224634">
    <property type="component" value="Unassembled WGS sequence"/>
</dbReference>
<dbReference type="STRING" id="1447883.A0A2B7Z3Z8"/>
<dbReference type="PROSITE" id="PS50016">
    <property type="entry name" value="ZF_PHD_2"/>
    <property type="match status" value="1"/>
</dbReference>
<dbReference type="PROSITE" id="PS01359">
    <property type="entry name" value="ZF_PHD_1"/>
    <property type="match status" value="1"/>
</dbReference>
<evidence type="ECO:0000256" key="5">
    <source>
        <dbReference type="ARBA" id="ARBA00022771"/>
    </source>
</evidence>
<dbReference type="FunFam" id="3.30.40.10:FF:000560">
    <property type="entry name" value="Putative PHD finger domain protein"/>
    <property type="match status" value="1"/>
</dbReference>
<dbReference type="Gene3D" id="1.10.472.30">
    <property type="entry name" value="Transcription elongation factor S-II, central domain"/>
    <property type="match status" value="1"/>
</dbReference>
<feature type="compositionally biased region" description="Low complexity" evidence="8">
    <location>
        <begin position="726"/>
        <end position="740"/>
    </location>
</feature>
<dbReference type="InterPro" id="IPR036575">
    <property type="entry name" value="TFIIS_cen_dom_sf"/>
</dbReference>
<feature type="region of interest" description="Disordered" evidence="8">
    <location>
        <begin position="1"/>
        <end position="56"/>
    </location>
</feature>
<keyword evidence="4" id="KW-0479">Metal-binding</keyword>
<feature type="compositionally biased region" description="Polar residues" evidence="8">
    <location>
        <begin position="371"/>
        <end position="383"/>
    </location>
</feature>
<dbReference type="Pfam" id="PF00628">
    <property type="entry name" value="PHD"/>
    <property type="match status" value="1"/>
</dbReference>
<dbReference type="InterPro" id="IPR011011">
    <property type="entry name" value="Znf_FYVE_PHD"/>
</dbReference>
<feature type="domain" description="TFIIS central" evidence="10">
    <location>
        <begin position="280"/>
        <end position="410"/>
    </location>
</feature>
<feature type="compositionally biased region" description="Basic and acidic residues" evidence="8">
    <location>
        <begin position="124"/>
        <end position="143"/>
    </location>
</feature>
<feature type="region of interest" description="Disordered" evidence="8">
    <location>
        <begin position="417"/>
        <end position="532"/>
    </location>
</feature>
<feature type="compositionally biased region" description="Low complexity" evidence="8">
    <location>
        <begin position="780"/>
        <end position="791"/>
    </location>
</feature>
<proteinExistence type="inferred from homology"/>
<feature type="compositionally biased region" description="Polar residues" evidence="8">
    <location>
        <begin position="500"/>
        <end position="521"/>
    </location>
</feature>
<keyword evidence="6" id="KW-0862">Zinc</keyword>
<dbReference type="InterPro" id="IPR055499">
    <property type="entry name" value="DUF7071"/>
</dbReference>
<evidence type="ECO:0000256" key="1">
    <source>
        <dbReference type="ARBA" id="ARBA00002311"/>
    </source>
</evidence>
<dbReference type="GO" id="GO:0001139">
    <property type="term" value="F:RNA polymerase II complex recruiting activity"/>
    <property type="evidence" value="ECO:0007669"/>
    <property type="project" value="TreeGrafter"/>
</dbReference>
<feature type="region of interest" description="Disordered" evidence="8">
    <location>
        <begin position="124"/>
        <end position="275"/>
    </location>
</feature>
<dbReference type="CDD" id="cd21538">
    <property type="entry name" value="SPOC_TFIIS"/>
    <property type="match status" value="1"/>
</dbReference>
<accession>A0A2B7Z3Z8</accession>
<dbReference type="InterPro" id="IPR019786">
    <property type="entry name" value="Zinc_finger_PHD-type_CS"/>
</dbReference>
<feature type="compositionally biased region" description="Low complexity" evidence="8">
    <location>
        <begin position="799"/>
        <end position="819"/>
    </location>
</feature>
<evidence type="ECO:0000259" key="10">
    <source>
        <dbReference type="PROSITE" id="PS51321"/>
    </source>
</evidence>
<dbReference type="SMART" id="SM00510">
    <property type="entry name" value="TFS2M"/>
    <property type="match status" value="1"/>
</dbReference>
<dbReference type="SUPFAM" id="SSF46942">
    <property type="entry name" value="Elongation factor TFIIS domain 2"/>
    <property type="match status" value="1"/>
</dbReference>
<reference evidence="11 12" key="1">
    <citation type="submission" date="2017-10" db="EMBL/GenBank/DDBJ databases">
        <title>Comparative genomics in systemic dimorphic fungi from Ajellomycetaceae.</title>
        <authorList>
            <person name="Munoz J.F."/>
            <person name="Mcewen J.G."/>
            <person name="Clay O.K."/>
            <person name="Cuomo C.A."/>
        </authorList>
    </citation>
    <scope>NUCLEOTIDE SEQUENCE [LARGE SCALE GENOMIC DNA]</scope>
    <source>
        <strain evidence="11 12">UAMH7299</strain>
    </source>
</reference>
<dbReference type="Pfam" id="PF07744">
    <property type="entry name" value="SPOC"/>
    <property type="match status" value="1"/>
</dbReference>
<dbReference type="GO" id="GO:0008270">
    <property type="term" value="F:zinc ion binding"/>
    <property type="evidence" value="ECO:0007669"/>
    <property type="project" value="UniProtKB-KW"/>
</dbReference>
<dbReference type="EMBL" id="PDNA01000004">
    <property type="protein sequence ID" value="PGH27782.1"/>
    <property type="molecule type" value="Genomic_DNA"/>
</dbReference>
<feature type="compositionally biased region" description="Polar residues" evidence="8">
    <location>
        <begin position="741"/>
        <end position="779"/>
    </location>
</feature>
<dbReference type="SMART" id="SM00249">
    <property type="entry name" value="PHD"/>
    <property type="match status" value="1"/>
</dbReference>
<dbReference type="InterPro" id="IPR003618">
    <property type="entry name" value="TFIIS_cen_dom"/>
</dbReference>
<evidence type="ECO:0000259" key="9">
    <source>
        <dbReference type="PROSITE" id="PS50016"/>
    </source>
</evidence>
<dbReference type="Pfam" id="PF07500">
    <property type="entry name" value="TFIIS_M"/>
    <property type="match status" value="1"/>
</dbReference>
<feature type="compositionally biased region" description="Basic and acidic residues" evidence="8">
    <location>
        <begin position="469"/>
        <end position="483"/>
    </location>
</feature>
<keyword evidence="5 7" id="KW-0863">Zinc-finger</keyword>
<dbReference type="SUPFAM" id="SSF57903">
    <property type="entry name" value="FYVE/PHD zinc finger"/>
    <property type="match status" value="1"/>
</dbReference>
<feature type="region of interest" description="Disordered" evidence="8">
    <location>
        <begin position="715"/>
        <end position="823"/>
    </location>
</feature>
<dbReference type="Pfam" id="PF23257">
    <property type="entry name" value="DUF7071"/>
    <property type="match status" value="1"/>
</dbReference>
<dbReference type="GO" id="GO:0000977">
    <property type="term" value="F:RNA polymerase II transcription regulatory region sequence-specific DNA binding"/>
    <property type="evidence" value="ECO:0007669"/>
    <property type="project" value="TreeGrafter"/>
</dbReference>
<gene>
    <name evidence="11" type="ORF">AJ80_00570</name>
</gene>
<feature type="compositionally biased region" description="Basic residues" evidence="8">
    <location>
        <begin position="144"/>
        <end position="156"/>
    </location>
</feature>
<evidence type="ECO:0000313" key="12">
    <source>
        <dbReference type="Proteomes" id="UP000224634"/>
    </source>
</evidence>
<name>A0A2B7Z3Z8_POLH7</name>
<evidence type="ECO:0000256" key="7">
    <source>
        <dbReference type="PROSITE-ProRule" id="PRU00146"/>
    </source>
</evidence>
<dbReference type="InterPro" id="IPR012921">
    <property type="entry name" value="SPOC_C"/>
</dbReference>
<dbReference type="GO" id="GO:0005634">
    <property type="term" value="C:nucleus"/>
    <property type="evidence" value="ECO:0007669"/>
    <property type="project" value="TreeGrafter"/>
</dbReference>
<evidence type="ECO:0000256" key="4">
    <source>
        <dbReference type="ARBA" id="ARBA00022723"/>
    </source>
</evidence>
<feature type="compositionally biased region" description="Basic and acidic residues" evidence="8">
    <location>
        <begin position="157"/>
        <end position="180"/>
    </location>
</feature>
<dbReference type="Gene3D" id="3.30.40.10">
    <property type="entry name" value="Zinc/RING finger domain, C3HC4 (zinc finger)"/>
    <property type="match status" value="1"/>
</dbReference>